<organismHost>
    <name type="scientific">Potamochoerus larvatus</name>
    <name type="common">Bushpig</name>
    <dbReference type="NCBI Taxonomy" id="273792"/>
</organismHost>
<sequence>MDRFQCSYLYGFMFRFSFNLNRLSCGGIMALASRFSFHRNDGELDSGWYNNFLIVL</sequence>
<organismHost>
    <name type="scientific">Sus scrofa</name>
    <name type="common">Pig</name>
    <dbReference type="NCBI Taxonomy" id="9823"/>
</organismHost>
<organism evidence="1 2">
    <name type="scientific">African swine fever virus</name>
    <name type="common">ASFV</name>
    <dbReference type="NCBI Taxonomy" id="10497"/>
    <lineage>
        <taxon>Viruses</taxon>
        <taxon>Varidnaviria</taxon>
        <taxon>Bamfordvirae</taxon>
        <taxon>Nucleocytoviricota</taxon>
        <taxon>Pokkesviricetes</taxon>
        <taxon>Asfuvirales</taxon>
        <taxon>Asfarviridae</taxon>
        <taxon>Asfivirus</taxon>
        <taxon>Asfivirus haemorrhagiae</taxon>
    </lineage>
</organism>
<accession>A0A5B8XA12</accession>
<name>A0A5B8XA12_ASF</name>
<organismHost>
    <name type="scientific">Phacochoerus aethiopicus</name>
    <name type="common">Warthog</name>
    <dbReference type="NCBI Taxonomy" id="85517"/>
</organismHost>
<organismHost>
    <name type="scientific">Phacochoerus africanus</name>
    <name type="common">Warthog</name>
    <dbReference type="NCBI Taxonomy" id="41426"/>
</organismHost>
<gene>
    <name evidence="1" type="ORF">ASFV_Kyiv_2016_131_00055</name>
</gene>
<organismHost>
    <name type="scientific">Ornithodoros</name>
    <name type="common">relapsing fever ticks</name>
    <dbReference type="NCBI Taxonomy" id="6937"/>
</organismHost>
<proteinExistence type="predicted"/>
<dbReference type="Proteomes" id="UP000321214">
    <property type="component" value="Segment"/>
</dbReference>
<protein>
    <submittedName>
        <fullName evidence="1">Uncharacterized protein</fullName>
    </submittedName>
</protein>
<dbReference type="EMBL" id="MN194591">
    <property type="protein sequence ID" value="QED21591.1"/>
    <property type="molecule type" value="Genomic_DNA"/>
</dbReference>
<evidence type="ECO:0000313" key="1">
    <source>
        <dbReference type="EMBL" id="QED21591.1"/>
    </source>
</evidence>
<evidence type="ECO:0000313" key="2">
    <source>
        <dbReference type="Proteomes" id="UP000321214"/>
    </source>
</evidence>
<reference evidence="2" key="1">
    <citation type="submission" date="2019-07" db="EMBL/GenBank/DDBJ databases">
        <title>Complete genome sequence of virulent African swine fever virus isolated from a domestic pig in Ukraine.</title>
        <authorList>
            <person name="Kovalenko G."/>
            <person name="Ducluzeau A.-L."/>
            <person name="Ishchenko L."/>
            <person name="Sushko M."/>
            <person name="Sapachova M."/>
            <person name="Rudova N."/>
            <person name="Solodiankin O."/>
            <person name="Gerilovych A."/>
            <person name="Dagdag R."/>
            <person name="Redlinger M."/>
            <person name="Bezymennyi M."/>
            <person name="Frant M."/>
            <person name="Lange C.E."/>
            <person name="Dubchak I."/>
            <person name="Mezhenskyii A."/>
            <person name="Nychyk S."/>
            <person name="Bortz E."/>
            <person name="Drown D.M."/>
        </authorList>
    </citation>
    <scope>NUCLEOTIDE SEQUENCE [LARGE SCALE GENOMIC DNA]</scope>
</reference>
<organismHost>
    <name type="scientific">Ornithodoros moubata</name>
    <name type="common">Soft tick</name>
    <name type="synonym">Argasid tick</name>
    <dbReference type="NCBI Taxonomy" id="6938"/>
</organismHost>